<dbReference type="GO" id="GO:0005829">
    <property type="term" value="C:cytosol"/>
    <property type="evidence" value="ECO:0007669"/>
    <property type="project" value="TreeGrafter"/>
</dbReference>
<dbReference type="Pfam" id="PF01075">
    <property type="entry name" value="Glyco_transf_9"/>
    <property type="match status" value="1"/>
</dbReference>
<sequence length="332" mass="37579">MIPRRILVIQTAFIGDVILATSLLENLHQGLPDAKIDFLVRKGNEGLFENHPYLNEVLIWKKKEGKFKSLFQLLKQIRKSEYDWVINLQRFGGTGMLTAFSKAPKTTGFDKNPFSFLFTNKFPHRIENGIHETTRNFELVKNEIAGKLLKPRLYPSPDDFNFVKPYQSKSYICIAPASVWFTKQYPAEGWIKLISQLVDRYQIFLLGGPGDNELARTIQDQFLSKENVQNFCGKLSFLQSAALMKSSVMNFVNDSAPMHISSSVNASVTAVYCSTVPEFGFGPLSDNSHIVEVLEKLTCRPCGLHGYKACPQGHFKCAVDIKTEQFLEVLPQ</sequence>
<dbReference type="SUPFAM" id="SSF53756">
    <property type="entry name" value="UDP-Glycosyltransferase/glycogen phosphorylase"/>
    <property type="match status" value="1"/>
</dbReference>
<dbReference type="EMBL" id="FNXY01000008">
    <property type="protein sequence ID" value="SEJ46849.1"/>
    <property type="molecule type" value="Genomic_DNA"/>
</dbReference>
<evidence type="ECO:0000256" key="1">
    <source>
        <dbReference type="ARBA" id="ARBA00022676"/>
    </source>
</evidence>
<dbReference type="Gene3D" id="3.40.50.2000">
    <property type="entry name" value="Glycogen Phosphorylase B"/>
    <property type="match status" value="2"/>
</dbReference>
<keyword evidence="1" id="KW-0328">Glycosyltransferase</keyword>
<reference evidence="3 4" key="1">
    <citation type="submission" date="2016-10" db="EMBL/GenBank/DDBJ databases">
        <authorList>
            <person name="de Groot N.N."/>
        </authorList>
    </citation>
    <scope>NUCLEOTIDE SEQUENCE [LARGE SCALE GENOMIC DNA]</scope>
    <source>
        <strain evidence="3 4">DSM 19938</strain>
    </source>
</reference>
<dbReference type="OrthoDB" id="9768048at2"/>
<dbReference type="Proteomes" id="UP000199532">
    <property type="component" value="Unassembled WGS sequence"/>
</dbReference>
<name>A0A1H6Z033_9BACT</name>
<evidence type="ECO:0000313" key="4">
    <source>
        <dbReference type="Proteomes" id="UP000199532"/>
    </source>
</evidence>
<dbReference type="CDD" id="cd03789">
    <property type="entry name" value="GT9_LPS_heptosyltransferase"/>
    <property type="match status" value="1"/>
</dbReference>
<dbReference type="InterPro" id="IPR002201">
    <property type="entry name" value="Glyco_trans_9"/>
</dbReference>
<evidence type="ECO:0000313" key="3">
    <source>
        <dbReference type="EMBL" id="SEJ46849.1"/>
    </source>
</evidence>
<dbReference type="PANTHER" id="PTHR30160:SF1">
    <property type="entry name" value="LIPOPOLYSACCHARIDE 1,2-N-ACETYLGLUCOSAMINETRANSFERASE-RELATED"/>
    <property type="match status" value="1"/>
</dbReference>
<proteinExistence type="predicted"/>
<gene>
    <name evidence="3" type="ORF">SAMN04487995_4830</name>
</gene>
<dbReference type="InterPro" id="IPR051199">
    <property type="entry name" value="LPS_LOS_Heptosyltrfase"/>
</dbReference>
<evidence type="ECO:0000256" key="2">
    <source>
        <dbReference type="ARBA" id="ARBA00022679"/>
    </source>
</evidence>
<organism evidence="3 4">
    <name type="scientific">Dyadobacter koreensis</name>
    <dbReference type="NCBI Taxonomy" id="408657"/>
    <lineage>
        <taxon>Bacteria</taxon>
        <taxon>Pseudomonadati</taxon>
        <taxon>Bacteroidota</taxon>
        <taxon>Cytophagia</taxon>
        <taxon>Cytophagales</taxon>
        <taxon>Spirosomataceae</taxon>
        <taxon>Dyadobacter</taxon>
    </lineage>
</organism>
<dbReference type="STRING" id="408657.SAMN04487995_4830"/>
<accession>A0A1H6Z033</accession>
<dbReference type="AlphaFoldDB" id="A0A1H6Z033"/>
<dbReference type="GO" id="GO:0009244">
    <property type="term" value="P:lipopolysaccharide core region biosynthetic process"/>
    <property type="evidence" value="ECO:0007669"/>
    <property type="project" value="TreeGrafter"/>
</dbReference>
<dbReference type="PANTHER" id="PTHR30160">
    <property type="entry name" value="TETRAACYLDISACCHARIDE 4'-KINASE-RELATED"/>
    <property type="match status" value="1"/>
</dbReference>
<dbReference type="GO" id="GO:0008713">
    <property type="term" value="F:ADP-heptose-lipopolysaccharide heptosyltransferase activity"/>
    <property type="evidence" value="ECO:0007669"/>
    <property type="project" value="TreeGrafter"/>
</dbReference>
<protein>
    <submittedName>
        <fullName evidence="3">Heptosyltransferase-2</fullName>
    </submittedName>
</protein>
<keyword evidence="4" id="KW-1185">Reference proteome</keyword>
<dbReference type="RefSeq" id="WP_090339122.1">
    <property type="nucleotide sequence ID" value="NZ_FNXY01000008.1"/>
</dbReference>
<keyword evidence="2 3" id="KW-0808">Transferase</keyword>